<proteinExistence type="predicted"/>
<keyword evidence="3" id="KW-0378">Hydrolase</keyword>
<feature type="domain" description="Peptidase M24" evidence="1">
    <location>
        <begin position="149"/>
        <end position="379"/>
    </location>
</feature>
<dbReference type="SUPFAM" id="SSF55920">
    <property type="entry name" value="Creatinase/aminopeptidase"/>
    <property type="match status" value="1"/>
</dbReference>
<dbReference type="STRING" id="258515.SAMN05192585_1315"/>
<dbReference type="EMBL" id="FNID01000031">
    <property type="protein sequence ID" value="SDN75334.1"/>
    <property type="molecule type" value="Genomic_DNA"/>
</dbReference>
<dbReference type="RefSeq" id="WP_092641963.1">
    <property type="nucleotide sequence ID" value="NZ_FNID01000031.1"/>
</dbReference>
<organism evidence="3 4">
    <name type="scientific">Acetanaerobacterium elongatum</name>
    <dbReference type="NCBI Taxonomy" id="258515"/>
    <lineage>
        <taxon>Bacteria</taxon>
        <taxon>Bacillati</taxon>
        <taxon>Bacillota</taxon>
        <taxon>Clostridia</taxon>
        <taxon>Eubacteriales</taxon>
        <taxon>Oscillospiraceae</taxon>
        <taxon>Acetanaerobacterium</taxon>
    </lineage>
</organism>
<keyword evidence="3" id="KW-0645">Protease</keyword>
<dbReference type="PANTHER" id="PTHR46112:SF2">
    <property type="entry name" value="XAA-PRO AMINOPEPTIDASE P-RELATED"/>
    <property type="match status" value="1"/>
</dbReference>
<feature type="domain" description="Creatinase N-terminal" evidence="2">
    <location>
        <begin position="13"/>
        <end position="136"/>
    </location>
</feature>
<dbReference type="InterPro" id="IPR029149">
    <property type="entry name" value="Creatin/AminoP/Spt16_N"/>
</dbReference>
<evidence type="ECO:0000259" key="2">
    <source>
        <dbReference type="Pfam" id="PF01321"/>
    </source>
</evidence>
<dbReference type="OrthoDB" id="9806388at2"/>
<dbReference type="InterPro" id="IPR036005">
    <property type="entry name" value="Creatinase/aminopeptidase-like"/>
</dbReference>
<dbReference type="AlphaFoldDB" id="A0A1H0DYS0"/>
<dbReference type="CDD" id="cd01066">
    <property type="entry name" value="APP_MetAP"/>
    <property type="match status" value="1"/>
</dbReference>
<dbReference type="Gene3D" id="3.90.230.10">
    <property type="entry name" value="Creatinase/methionine aminopeptidase superfamily"/>
    <property type="match status" value="1"/>
</dbReference>
<dbReference type="Pfam" id="PF00557">
    <property type="entry name" value="Peptidase_M24"/>
    <property type="match status" value="1"/>
</dbReference>
<dbReference type="GO" id="GO:0004177">
    <property type="term" value="F:aminopeptidase activity"/>
    <property type="evidence" value="ECO:0007669"/>
    <property type="project" value="UniProtKB-KW"/>
</dbReference>
<dbReference type="Proteomes" id="UP000199182">
    <property type="component" value="Unassembled WGS sequence"/>
</dbReference>
<keyword evidence="3" id="KW-0031">Aminopeptidase</keyword>
<evidence type="ECO:0000313" key="4">
    <source>
        <dbReference type="Proteomes" id="UP000199182"/>
    </source>
</evidence>
<reference evidence="3 4" key="1">
    <citation type="submission" date="2016-10" db="EMBL/GenBank/DDBJ databases">
        <authorList>
            <person name="de Groot N.N."/>
        </authorList>
    </citation>
    <scope>NUCLEOTIDE SEQUENCE [LARGE SCALE GENOMIC DNA]</scope>
    <source>
        <strain evidence="3 4">CGMCC 1.5012</strain>
    </source>
</reference>
<dbReference type="InterPro" id="IPR000994">
    <property type="entry name" value="Pept_M24"/>
</dbReference>
<dbReference type="InterPro" id="IPR000587">
    <property type="entry name" value="Creatinase_N"/>
</dbReference>
<sequence>MNITPSITELESRLDAFRTAMDTGHPNWQTAIILSKVNQYYFTGTMQDALLMIKRGGEAFYMVRRSLERAKNESPLPMIYSMEGYRDAAALAGAQCGETYLETEVVTVGILERLKKYFNFASVGSLDKTLLFVRAVKTPYELYWSEYSGSRHHKLLTEIVPAMLTEGMSEADLVAELYEQMVKHEYQGISRFAMFQTEMVVGQVGFGENSLYPTSFDGPGGAKGMYPASPLGGNRERRLKKGDLVFIDIAFAVNGYHSDKTQVYMFGGKPNKETIMAHCGCKEVQKRLAEQLKPGAIPSKLYQTIMEGLSDDFKRNFMGYGSRQVKFLGHGIGLHIDEMPVIAKGFDTPLAENMLLALEPKKGVAGVGMVGVEDTYVVTSEGGRCITGGGEDIIVI</sequence>
<dbReference type="Gene3D" id="3.40.350.10">
    <property type="entry name" value="Creatinase/prolidase N-terminal domain"/>
    <property type="match status" value="1"/>
</dbReference>
<keyword evidence="4" id="KW-1185">Reference proteome</keyword>
<gene>
    <name evidence="3" type="ORF">SAMN05192585_1315</name>
</gene>
<evidence type="ECO:0000259" key="1">
    <source>
        <dbReference type="Pfam" id="PF00557"/>
    </source>
</evidence>
<dbReference type="PANTHER" id="PTHR46112">
    <property type="entry name" value="AMINOPEPTIDASE"/>
    <property type="match status" value="1"/>
</dbReference>
<dbReference type="SUPFAM" id="SSF53092">
    <property type="entry name" value="Creatinase/prolidase N-terminal domain"/>
    <property type="match status" value="1"/>
</dbReference>
<dbReference type="InterPro" id="IPR050659">
    <property type="entry name" value="Peptidase_M24B"/>
</dbReference>
<evidence type="ECO:0000313" key="3">
    <source>
        <dbReference type="EMBL" id="SDN75334.1"/>
    </source>
</evidence>
<name>A0A1H0DYS0_9FIRM</name>
<accession>A0A1H0DYS0</accession>
<protein>
    <submittedName>
        <fullName evidence="3">Xaa-Pro aminopeptidase</fullName>
    </submittedName>
</protein>
<dbReference type="Pfam" id="PF01321">
    <property type="entry name" value="Creatinase_N"/>
    <property type="match status" value="1"/>
</dbReference>